<dbReference type="EMBL" id="JBBPBM010000044">
    <property type="protein sequence ID" value="KAK8523016.1"/>
    <property type="molecule type" value="Genomic_DNA"/>
</dbReference>
<keyword evidence="3" id="KW-1185">Reference proteome</keyword>
<evidence type="ECO:0000313" key="3">
    <source>
        <dbReference type="Proteomes" id="UP001472677"/>
    </source>
</evidence>
<protein>
    <recommendedName>
        <fullName evidence="1">RNase H type-1 domain-containing protein</fullName>
    </recommendedName>
</protein>
<name>A0ABR2CTB1_9ROSI</name>
<comment type="caution">
    <text evidence="2">The sequence shown here is derived from an EMBL/GenBank/DDBJ whole genome shotgun (WGS) entry which is preliminary data.</text>
</comment>
<dbReference type="InterPro" id="IPR002156">
    <property type="entry name" value="RNaseH_domain"/>
</dbReference>
<reference evidence="2 3" key="1">
    <citation type="journal article" date="2024" name="G3 (Bethesda)">
        <title>Genome assembly of Hibiscus sabdariffa L. provides insights into metabolisms of medicinal natural products.</title>
        <authorList>
            <person name="Kim T."/>
        </authorList>
    </citation>
    <scope>NUCLEOTIDE SEQUENCE [LARGE SCALE GENOMIC DNA]</scope>
    <source>
        <strain evidence="2">TK-2024</strain>
        <tissue evidence="2">Old leaves</tissue>
    </source>
</reference>
<dbReference type="Proteomes" id="UP001472677">
    <property type="component" value="Unassembled WGS sequence"/>
</dbReference>
<evidence type="ECO:0000313" key="2">
    <source>
        <dbReference type="EMBL" id="KAK8523016.1"/>
    </source>
</evidence>
<sequence>MPQSEKVSEKQVKLYKLIIESDSLLSVRWIENPRTAPSNFTEIVSNCAAMCTPCSREVRFVFRERNVDAHSLAQAGVGRQIPFVWFAPVG</sequence>
<dbReference type="Pfam" id="PF13456">
    <property type="entry name" value="RVT_3"/>
    <property type="match status" value="1"/>
</dbReference>
<gene>
    <name evidence="2" type="ORF">V6N12_073727</name>
</gene>
<organism evidence="2 3">
    <name type="scientific">Hibiscus sabdariffa</name>
    <name type="common">roselle</name>
    <dbReference type="NCBI Taxonomy" id="183260"/>
    <lineage>
        <taxon>Eukaryota</taxon>
        <taxon>Viridiplantae</taxon>
        <taxon>Streptophyta</taxon>
        <taxon>Embryophyta</taxon>
        <taxon>Tracheophyta</taxon>
        <taxon>Spermatophyta</taxon>
        <taxon>Magnoliopsida</taxon>
        <taxon>eudicotyledons</taxon>
        <taxon>Gunneridae</taxon>
        <taxon>Pentapetalae</taxon>
        <taxon>rosids</taxon>
        <taxon>malvids</taxon>
        <taxon>Malvales</taxon>
        <taxon>Malvaceae</taxon>
        <taxon>Malvoideae</taxon>
        <taxon>Hibiscus</taxon>
    </lineage>
</organism>
<evidence type="ECO:0000259" key="1">
    <source>
        <dbReference type="Pfam" id="PF13456"/>
    </source>
</evidence>
<feature type="domain" description="RNase H type-1" evidence="1">
    <location>
        <begin position="13"/>
        <end position="75"/>
    </location>
</feature>
<accession>A0ABR2CTB1</accession>
<proteinExistence type="predicted"/>